<feature type="region of interest" description="Disordered" evidence="10">
    <location>
        <begin position="1"/>
        <end position="48"/>
    </location>
</feature>
<protein>
    <submittedName>
        <fullName evidence="13">Cysteine proteinase</fullName>
    </submittedName>
</protein>
<dbReference type="Pfam" id="PF02148">
    <property type="entry name" value="zf-UBP"/>
    <property type="match status" value="1"/>
</dbReference>
<evidence type="ECO:0000256" key="4">
    <source>
        <dbReference type="ARBA" id="ARBA00022728"/>
    </source>
</evidence>
<evidence type="ECO:0000259" key="12">
    <source>
        <dbReference type="PROSITE" id="PS50271"/>
    </source>
</evidence>
<keyword evidence="14" id="KW-1185">Reference proteome</keyword>
<dbReference type="SMART" id="SM00290">
    <property type="entry name" value="ZnF_UBP"/>
    <property type="match status" value="1"/>
</dbReference>
<evidence type="ECO:0000256" key="8">
    <source>
        <dbReference type="ARBA" id="ARBA00023242"/>
    </source>
</evidence>
<accession>A0A6A5WFS3</accession>
<dbReference type="InterPro" id="IPR033809">
    <property type="entry name" value="USP39"/>
</dbReference>
<dbReference type="PROSITE" id="PS50271">
    <property type="entry name" value="ZF_UBP"/>
    <property type="match status" value="1"/>
</dbReference>
<name>A0A6A5WFS3_9PLEO</name>
<keyword evidence="5 9" id="KW-0863">Zinc-finger</keyword>
<dbReference type="Gene3D" id="3.30.40.10">
    <property type="entry name" value="Zinc/RING finger domain, C3HC4 (zinc finger)"/>
    <property type="match status" value="1"/>
</dbReference>
<dbReference type="OrthoDB" id="10263353at2759"/>
<dbReference type="GO" id="GO:0016579">
    <property type="term" value="P:protein deubiquitination"/>
    <property type="evidence" value="ECO:0007669"/>
    <property type="project" value="InterPro"/>
</dbReference>
<evidence type="ECO:0000256" key="2">
    <source>
        <dbReference type="ARBA" id="ARBA00022664"/>
    </source>
</evidence>
<reference evidence="13" key="1">
    <citation type="journal article" date="2020" name="Stud. Mycol.">
        <title>101 Dothideomycetes genomes: a test case for predicting lifestyles and emergence of pathogens.</title>
        <authorList>
            <person name="Haridas S."/>
            <person name="Albert R."/>
            <person name="Binder M."/>
            <person name="Bloem J."/>
            <person name="Labutti K."/>
            <person name="Salamov A."/>
            <person name="Andreopoulos B."/>
            <person name="Baker S."/>
            <person name="Barry K."/>
            <person name="Bills G."/>
            <person name="Bluhm B."/>
            <person name="Cannon C."/>
            <person name="Castanera R."/>
            <person name="Culley D."/>
            <person name="Daum C."/>
            <person name="Ezra D."/>
            <person name="Gonzalez J."/>
            <person name="Henrissat B."/>
            <person name="Kuo A."/>
            <person name="Liang C."/>
            <person name="Lipzen A."/>
            <person name="Lutzoni F."/>
            <person name="Magnuson J."/>
            <person name="Mondo S."/>
            <person name="Nolan M."/>
            <person name="Ohm R."/>
            <person name="Pangilinan J."/>
            <person name="Park H.-J."/>
            <person name="Ramirez L."/>
            <person name="Alfaro M."/>
            <person name="Sun H."/>
            <person name="Tritt A."/>
            <person name="Yoshinaga Y."/>
            <person name="Zwiers L.-H."/>
            <person name="Turgeon B."/>
            <person name="Goodwin S."/>
            <person name="Spatafora J."/>
            <person name="Crous P."/>
            <person name="Grigoriev I."/>
        </authorList>
    </citation>
    <scope>NUCLEOTIDE SEQUENCE</scope>
    <source>
        <strain evidence="13">CBS 123094</strain>
    </source>
</reference>
<keyword evidence="8" id="KW-0539">Nucleus</keyword>
<organism evidence="13 14">
    <name type="scientific">Amniculicola lignicola CBS 123094</name>
    <dbReference type="NCBI Taxonomy" id="1392246"/>
    <lineage>
        <taxon>Eukaryota</taxon>
        <taxon>Fungi</taxon>
        <taxon>Dikarya</taxon>
        <taxon>Ascomycota</taxon>
        <taxon>Pezizomycotina</taxon>
        <taxon>Dothideomycetes</taxon>
        <taxon>Pleosporomycetidae</taxon>
        <taxon>Pleosporales</taxon>
        <taxon>Amniculicolaceae</taxon>
        <taxon>Amniculicola</taxon>
    </lineage>
</organism>
<evidence type="ECO:0000256" key="10">
    <source>
        <dbReference type="SAM" id="MobiDB-lite"/>
    </source>
</evidence>
<dbReference type="InterPro" id="IPR050185">
    <property type="entry name" value="Ub_carboxyl-term_hydrolase"/>
</dbReference>
<dbReference type="Proteomes" id="UP000799779">
    <property type="component" value="Unassembled WGS sequence"/>
</dbReference>
<evidence type="ECO:0000256" key="3">
    <source>
        <dbReference type="ARBA" id="ARBA00022723"/>
    </source>
</evidence>
<dbReference type="PANTHER" id="PTHR21646">
    <property type="entry name" value="UBIQUITIN CARBOXYL-TERMINAL HYDROLASE"/>
    <property type="match status" value="1"/>
</dbReference>
<keyword evidence="7" id="KW-0508">mRNA splicing</keyword>
<evidence type="ECO:0000256" key="6">
    <source>
        <dbReference type="ARBA" id="ARBA00022833"/>
    </source>
</evidence>
<feature type="domain" description="UBP-type" evidence="12">
    <location>
        <begin position="65"/>
        <end position="162"/>
    </location>
</feature>
<dbReference type="InterPro" id="IPR013083">
    <property type="entry name" value="Znf_RING/FYVE/PHD"/>
</dbReference>
<evidence type="ECO:0000259" key="11">
    <source>
        <dbReference type="PROSITE" id="PS50235"/>
    </source>
</evidence>
<dbReference type="Pfam" id="PF00443">
    <property type="entry name" value="UCH"/>
    <property type="match status" value="1"/>
</dbReference>
<keyword evidence="3" id="KW-0479">Metal-binding</keyword>
<feature type="domain" description="USP" evidence="11">
    <location>
        <begin position="187"/>
        <end position="513"/>
    </location>
</feature>
<dbReference type="Gene3D" id="3.90.70.10">
    <property type="entry name" value="Cysteine proteinases"/>
    <property type="match status" value="1"/>
</dbReference>
<dbReference type="CDD" id="cd02669">
    <property type="entry name" value="Peptidase_C19M"/>
    <property type="match status" value="1"/>
</dbReference>
<evidence type="ECO:0000256" key="7">
    <source>
        <dbReference type="ARBA" id="ARBA00023187"/>
    </source>
</evidence>
<dbReference type="GO" id="GO:0005681">
    <property type="term" value="C:spliceosomal complex"/>
    <property type="evidence" value="ECO:0007669"/>
    <property type="project" value="UniProtKB-KW"/>
</dbReference>
<evidence type="ECO:0000313" key="13">
    <source>
        <dbReference type="EMBL" id="KAF1998025.1"/>
    </source>
</evidence>
<dbReference type="EMBL" id="ML977607">
    <property type="protein sequence ID" value="KAF1998025.1"/>
    <property type="molecule type" value="Genomic_DNA"/>
</dbReference>
<dbReference type="SUPFAM" id="SSF54001">
    <property type="entry name" value="Cysteine proteinases"/>
    <property type="match status" value="1"/>
</dbReference>
<keyword evidence="6" id="KW-0862">Zinc</keyword>
<keyword evidence="2" id="KW-0507">mRNA processing</keyword>
<dbReference type="GO" id="GO:0008270">
    <property type="term" value="F:zinc ion binding"/>
    <property type="evidence" value="ECO:0007669"/>
    <property type="project" value="UniProtKB-KW"/>
</dbReference>
<dbReference type="AlphaFoldDB" id="A0A6A5WFS3"/>
<dbReference type="InterPro" id="IPR001394">
    <property type="entry name" value="Peptidase_C19_UCH"/>
</dbReference>
<dbReference type="PANTHER" id="PTHR21646:SF16">
    <property type="entry name" value="U4_U6.U5 TRI-SNRNP-ASSOCIATED PROTEIN 2"/>
    <property type="match status" value="1"/>
</dbReference>
<dbReference type="InterPro" id="IPR038765">
    <property type="entry name" value="Papain-like_cys_pep_sf"/>
</dbReference>
<sequence length="518" mass="59458">MSKRSASPDDAPTPSSKRARSEAYVAPEPESTPGPVLEGHGEDLDDDEDVAFSAPTRQTAPNVGYEQLYLDTINRKRLDFDFEKLCSVTLSNINVYACLVCGKYYQGRGPKTQAYFHALQDGHHVFINLETKKIYVLPEGYEVKTSVLDDIKYNVAPYYTRQEVARLDKGQKPRMDLEKRSYVPGFVGLNNMKANDYFNVVIQALSHVTLLRNYVMLEVQTDRDQLAKRFAALVGKIWNPKLFKMHVSPHELIQEVALRSKKRFTLTEQSDPAEFLIWFLNNLHISMGGSKTKPRSSIVQKIFQGGLKIESQVITAKPGAGDRLRFEDADVKSQISNFMLLTLDLPAAPLFQDSNKSNIIPQVSLLSLLNKYNGIQSQEKAKDRVRYRLQHPLPPCLIFHIIRFTKNKFISERNPTIVTFPRTIDMSDYVEPNPNLYPPAEPIYYDLVSNITHEAVRKRDDSVSGEQERKVWRVQVQDKGSDAWWNIEDLYVDKERSETLFTKESYIQVWERRKKANV</sequence>
<gene>
    <name evidence="13" type="ORF">P154DRAFT_266094</name>
</gene>
<evidence type="ECO:0000256" key="1">
    <source>
        <dbReference type="ARBA" id="ARBA00004123"/>
    </source>
</evidence>
<dbReference type="GO" id="GO:0004843">
    <property type="term" value="F:cysteine-type deubiquitinase activity"/>
    <property type="evidence" value="ECO:0007669"/>
    <property type="project" value="InterPro"/>
</dbReference>
<comment type="subcellular location">
    <subcellularLocation>
        <location evidence="1">Nucleus</location>
    </subcellularLocation>
</comment>
<dbReference type="GO" id="GO:0000245">
    <property type="term" value="P:spliceosomal complex assembly"/>
    <property type="evidence" value="ECO:0007669"/>
    <property type="project" value="InterPro"/>
</dbReference>
<evidence type="ECO:0000256" key="5">
    <source>
        <dbReference type="ARBA" id="ARBA00022771"/>
    </source>
</evidence>
<dbReference type="SUPFAM" id="SSF57850">
    <property type="entry name" value="RING/U-box"/>
    <property type="match status" value="1"/>
</dbReference>
<dbReference type="InterPro" id="IPR028889">
    <property type="entry name" value="USP"/>
</dbReference>
<proteinExistence type="predicted"/>
<dbReference type="InterPro" id="IPR001607">
    <property type="entry name" value="Znf_UBP"/>
</dbReference>
<evidence type="ECO:0000313" key="14">
    <source>
        <dbReference type="Proteomes" id="UP000799779"/>
    </source>
</evidence>
<dbReference type="PROSITE" id="PS50235">
    <property type="entry name" value="USP_3"/>
    <property type="match status" value="1"/>
</dbReference>
<keyword evidence="4" id="KW-0747">Spliceosome</keyword>
<evidence type="ECO:0000256" key="9">
    <source>
        <dbReference type="PROSITE-ProRule" id="PRU00502"/>
    </source>
</evidence>